<gene>
    <name evidence="2" type="ORF">DEA37_0007271</name>
</gene>
<dbReference type="SUPFAM" id="SSF56024">
    <property type="entry name" value="Phospholipase D/nuclease"/>
    <property type="match status" value="1"/>
</dbReference>
<dbReference type="Proteomes" id="UP000324629">
    <property type="component" value="Unassembled WGS sequence"/>
</dbReference>
<name>A0A5J4NMQ9_9TREM</name>
<feature type="domain" description="PBZ-type" evidence="1">
    <location>
        <begin position="76"/>
        <end position="99"/>
    </location>
</feature>
<proteinExistence type="predicted"/>
<dbReference type="Pfam" id="PF10283">
    <property type="entry name" value="zf-CCHH"/>
    <property type="match status" value="1"/>
</dbReference>
<accession>A0A5J4NMQ9</accession>
<evidence type="ECO:0000313" key="3">
    <source>
        <dbReference type="Proteomes" id="UP000324629"/>
    </source>
</evidence>
<dbReference type="Gene3D" id="3.30.870.10">
    <property type="entry name" value="Endonuclease Chain A"/>
    <property type="match status" value="1"/>
</dbReference>
<dbReference type="InterPro" id="IPR010347">
    <property type="entry name" value="Tdp1"/>
</dbReference>
<feature type="non-terminal residue" evidence="2">
    <location>
        <position position="1"/>
    </location>
</feature>
<keyword evidence="3" id="KW-1185">Reference proteome</keyword>
<dbReference type="GO" id="GO:0006281">
    <property type="term" value="P:DNA repair"/>
    <property type="evidence" value="ECO:0007669"/>
    <property type="project" value="InterPro"/>
</dbReference>
<dbReference type="InterPro" id="IPR019406">
    <property type="entry name" value="APLF_PBZ"/>
</dbReference>
<dbReference type="EMBL" id="QNGE01001825">
    <property type="protein sequence ID" value="KAA3676754.1"/>
    <property type="molecule type" value="Genomic_DNA"/>
</dbReference>
<reference evidence="2 3" key="1">
    <citation type="journal article" date="2019" name="Gigascience">
        <title>Whole-genome sequence of the oriental lung fluke Paragonimus westermani.</title>
        <authorList>
            <person name="Oey H."/>
            <person name="Zakrzewski M."/>
            <person name="Narain K."/>
            <person name="Devi K.R."/>
            <person name="Agatsuma T."/>
            <person name="Nawaratna S."/>
            <person name="Gobert G.N."/>
            <person name="Jones M.K."/>
            <person name="Ragan M.A."/>
            <person name="McManus D.P."/>
            <person name="Krause L."/>
        </authorList>
    </citation>
    <scope>NUCLEOTIDE SEQUENCE [LARGE SCALE GENOMIC DNA]</scope>
    <source>
        <strain evidence="2 3">IND2009</strain>
    </source>
</reference>
<dbReference type="Pfam" id="PF06087">
    <property type="entry name" value="Tyr-DNA_phospho"/>
    <property type="match status" value="1"/>
</dbReference>
<comment type="caution">
    <text evidence="2">The sequence shown here is derived from an EMBL/GenBank/DDBJ whole genome shotgun (WGS) entry which is preliminary data.</text>
</comment>
<sequence length="201" mass="23583">PDLSVWTLTSTVHSEFLLVNQTCQIYRKHLHWWYPEPAHFRKLLVNWFGVFGKMQDFPRKPLEASDSRWSCADPDKSPCPYGDKCYRKNPRHFEEYSHPFSVDLTALQPTSSAKKSRESLSTSDTLNTYGFYLFRVQGLRYDYNPTITLKVDVPSFIDIFDVKHGYLVSSAQFNFMFDVDWLLSQYPRQFRQVVLVSIAVC</sequence>
<protein>
    <recommendedName>
        <fullName evidence="1">PBZ-type domain-containing protein</fullName>
    </recommendedName>
</protein>
<evidence type="ECO:0000259" key="1">
    <source>
        <dbReference type="Pfam" id="PF10283"/>
    </source>
</evidence>
<organism evidence="2 3">
    <name type="scientific">Paragonimus westermani</name>
    <dbReference type="NCBI Taxonomy" id="34504"/>
    <lineage>
        <taxon>Eukaryota</taxon>
        <taxon>Metazoa</taxon>
        <taxon>Spiralia</taxon>
        <taxon>Lophotrochozoa</taxon>
        <taxon>Platyhelminthes</taxon>
        <taxon>Trematoda</taxon>
        <taxon>Digenea</taxon>
        <taxon>Plagiorchiida</taxon>
        <taxon>Troglotremata</taxon>
        <taxon>Troglotrematidae</taxon>
        <taxon>Paragonimus</taxon>
    </lineage>
</organism>
<dbReference type="GO" id="GO:0005634">
    <property type="term" value="C:nucleus"/>
    <property type="evidence" value="ECO:0007669"/>
    <property type="project" value="InterPro"/>
</dbReference>
<dbReference type="AlphaFoldDB" id="A0A5J4NMQ9"/>
<evidence type="ECO:0000313" key="2">
    <source>
        <dbReference type="EMBL" id="KAA3676754.1"/>
    </source>
</evidence>
<dbReference type="GO" id="GO:0008081">
    <property type="term" value="F:phosphoric diester hydrolase activity"/>
    <property type="evidence" value="ECO:0007669"/>
    <property type="project" value="InterPro"/>
</dbReference>